<sequence length="59" mass="6375">MLLASAHFHVGNSERESPGRARSERAGRSTLPGGVASEGFVDIAHNQRRNIKRSVFSGL</sequence>
<feature type="compositionally biased region" description="Basic and acidic residues" evidence="1">
    <location>
        <begin position="12"/>
        <end position="27"/>
    </location>
</feature>
<evidence type="ECO:0000256" key="1">
    <source>
        <dbReference type="SAM" id="MobiDB-lite"/>
    </source>
</evidence>
<feature type="region of interest" description="Disordered" evidence="1">
    <location>
        <begin position="1"/>
        <end position="36"/>
    </location>
</feature>
<evidence type="ECO:0000313" key="2">
    <source>
        <dbReference type="EMBL" id="TNN41409.1"/>
    </source>
</evidence>
<evidence type="ECO:0000313" key="3">
    <source>
        <dbReference type="Proteomes" id="UP000314294"/>
    </source>
</evidence>
<dbReference type="AlphaFoldDB" id="A0A4Z2FJT1"/>
<proteinExistence type="predicted"/>
<comment type="caution">
    <text evidence="2">The sequence shown here is derived from an EMBL/GenBank/DDBJ whole genome shotgun (WGS) entry which is preliminary data.</text>
</comment>
<accession>A0A4Z2FJT1</accession>
<gene>
    <name evidence="2" type="ORF">EYF80_048436</name>
</gene>
<protein>
    <submittedName>
        <fullName evidence="2">Uncharacterized protein</fullName>
    </submittedName>
</protein>
<dbReference type="EMBL" id="SRLO01001111">
    <property type="protein sequence ID" value="TNN41409.1"/>
    <property type="molecule type" value="Genomic_DNA"/>
</dbReference>
<keyword evidence="3" id="KW-1185">Reference proteome</keyword>
<organism evidence="2 3">
    <name type="scientific">Liparis tanakae</name>
    <name type="common">Tanaka's snailfish</name>
    <dbReference type="NCBI Taxonomy" id="230148"/>
    <lineage>
        <taxon>Eukaryota</taxon>
        <taxon>Metazoa</taxon>
        <taxon>Chordata</taxon>
        <taxon>Craniata</taxon>
        <taxon>Vertebrata</taxon>
        <taxon>Euteleostomi</taxon>
        <taxon>Actinopterygii</taxon>
        <taxon>Neopterygii</taxon>
        <taxon>Teleostei</taxon>
        <taxon>Neoteleostei</taxon>
        <taxon>Acanthomorphata</taxon>
        <taxon>Eupercaria</taxon>
        <taxon>Perciformes</taxon>
        <taxon>Cottioidei</taxon>
        <taxon>Cottales</taxon>
        <taxon>Liparidae</taxon>
        <taxon>Liparis</taxon>
    </lineage>
</organism>
<name>A0A4Z2FJT1_9TELE</name>
<reference evidence="2 3" key="1">
    <citation type="submission" date="2019-03" db="EMBL/GenBank/DDBJ databases">
        <title>First draft genome of Liparis tanakae, snailfish: a comprehensive survey of snailfish specific genes.</title>
        <authorList>
            <person name="Kim W."/>
            <person name="Song I."/>
            <person name="Jeong J.-H."/>
            <person name="Kim D."/>
            <person name="Kim S."/>
            <person name="Ryu S."/>
            <person name="Song J.Y."/>
            <person name="Lee S.K."/>
        </authorList>
    </citation>
    <scope>NUCLEOTIDE SEQUENCE [LARGE SCALE GENOMIC DNA]</scope>
    <source>
        <tissue evidence="2">Muscle</tissue>
    </source>
</reference>
<dbReference type="Proteomes" id="UP000314294">
    <property type="component" value="Unassembled WGS sequence"/>
</dbReference>